<protein>
    <submittedName>
        <fullName evidence="1">Uncharacterized protein</fullName>
    </submittedName>
</protein>
<dbReference type="Proteomes" id="UP000249873">
    <property type="component" value="Chromosome"/>
</dbReference>
<evidence type="ECO:0000313" key="1">
    <source>
        <dbReference type="EMBL" id="AWV98866.1"/>
    </source>
</evidence>
<proteinExistence type="predicted"/>
<gene>
    <name evidence="1" type="ORF">DJ013_12065</name>
</gene>
<dbReference type="AlphaFoldDB" id="A0A2Z4GCB7"/>
<dbReference type="RefSeq" id="WP_111372059.1">
    <property type="nucleotide sequence ID" value="NZ_CP029480.1"/>
</dbReference>
<keyword evidence="2" id="KW-1185">Reference proteome</keyword>
<sequence length="232" mass="27202">MHIQFQTSDLVPPPYAYAVEIHLEKKENGEQHLEFELSYLDRDGLALDEILDEGFSEDDDLKWSGDLNEDWSEYIESIKSDLHLIKKSELRSGDNFWQITHNKRTGYPDETEHLSIFIQELQQAAFEAEEREAPLLIRILRISNDERKDYSFEASFKERTYSETLNGEKKSHPWDDLNVFLKDVFSGDFRPEQASKKAPRKSGLFLSIGDELWYELGKSYLIQPSKIQQYLT</sequence>
<evidence type="ECO:0000313" key="2">
    <source>
        <dbReference type="Proteomes" id="UP000249873"/>
    </source>
</evidence>
<dbReference type="KEGG" id="als:DJ013_12065"/>
<reference evidence="1 2" key="1">
    <citation type="submission" date="2018-05" db="EMBL/GenBank/DDBJ databases">
        <title>Complete genome sequence of Arcticibacterium luteifluviistationis SM1504T, a cytophagaceae bacterium isolated from Arctic surface seawater.</title>
        <authorList>
            <person name="Li Y."/>
            <person name="Qin Q.-L."/>
        </authorList>
    </citation>
    <scope>NUCLEOTIDE SEQUENCE [LARGE SCALE GENOMIC DNA]</scope>
    <source>
        <strain evidence="1 2">SM1504</strain>
    </source>
</reference>
<name>A0A2Z4GCB7_9BACT</name>
<organism evidence="1 2">
    <name type="scientific">Arcticibacterium luteifluviistationis</name>
    <dbReference type="NCBI Taxonomy" id="1784714"/>
    <lineage>
        <taxon>Bacteria</taxon>
        <taxon>Pseudomonadati</taxon>
        <taxon>Bacteroidota</taxon>
        <taxon>Cytophagia</taxon>
        <taxon>Cytophagales</taxon>
        <taxon>Leadbetterellaceae</taxon>
        <taxon>Arcticibacterium</taxon>
    </lineage>
</organism>
<accession>A0A2Z4GCB7</accession>
<dbReference type="EMBL" id="CP029480">
    <property type="protein sequence ID" value="AWV98866.1"/>
    <property type="molecule type" value="Genomic_DNA"/>
</dbReference>
<dbReference type="OrthoDB" id="934157at2"/>